<dbReference type="GO" id="GO:0016462">
    <property type="term" value="F:pyrophosphatase activity"/>
    <property type="evidence" value="ECO:0007669"/>
    <property type="project" value="TreeGrafter"/>
</dbReference>
<comment type="caution">
    <text evidence="3">The sequence shown here is derived from an EMBL/GenBank/DDBJ whole genome shotgun (WGS) entry which is preliminary data.</text>
</comment>
<keyword evidence="4" id="KW-1185">Reference proteome</keyword>
<gene>
    <name evidence="3" type="ORF">GC105_15540</name>
</gene>
<dbReference type="PANTHER" id="PTHR30005">
    <property type="entry name" value="EXOPOLYPHOSPHATASE"/>
    <property type="match status" value="1"/>
</dbReference>
<reference evidence="3 4" key="1">
    <citation type="submission" date="2019-10" db="EMBL/GenBank/DDBJ databases">
        <title>Alkalibaculum tamaniensis sp.nov., a new alkaliphilic acetogen, isolated on methoxylated aromatics from a mud volcano.</title>
        <authorList>
            <person name="Khomyakova M.A."/>
            <person name="Merkel A.Y."/>
            <person name="Bonch-Osmolovskaya E.A."/>
            <person name="Slobodkin A.I."/>
        </authorList>
    </citation>
    <scope>NUCLEOTIDE SEQUENCE [LARGE SCALE GENOMIC DNA]</scope>
    <source>
        <strain evidence="3 4">M08DMB</strain>
    </source>
</reference>
<feature type="domain" description="Ppx/GppA phosphatase N-terminal" evidence="2">
    <location>
        <begin position="42"/>
        <end position="322"/>
    </location>
</feature>
<dbReference type="SUPFAM" id="SSF53067">
    <property type="entry name" value="Actin-like ATPase domain"/>
    <property type="match status" value="2"/>
</dbReference>
<sequence>MFRIRESQASASRRERMIGGYIMQKYSIIDIGTNSTRLLVASVEDKKIVNREKYLISTRLGQGVDSNKLINKETLEKNIDALREFKEISESYGVVDYIIFGTSALRDAKNSNDFVRLAQEKLQLSVNIIEGRLEAEYAFLGVRQVFQNQDIVIMDIGGGSTEVVYASKGKIINSNSLNIGAVRLTERFIKNDPPLDEELEKMRIYINKMLRDNLTSTTEEFELIGIGGTATTISAIKQSLRKYEPEKIQGSTVLRSELDRIEGELTTLSDSKRKEIIGLNPQRSDIISAGAIILESILDYYEKDLFIVSDYDNLEGALFNYLKI</sequence>
<dbReference type="InterPro" id="IPR050273">
    <property type="entry name" value="GppA/Ppx_hydrolase"/>
</dbReference>
<proteinExistence type="inferred from homology"/>
<dbReference type="EMBL" id="WHNX01000045">
    <property type="protein sequence ID" value="MPW27184.1"/>
    <property type="molecule type" value="Genomic_DNA"/>
</dbReference>
<dbReference type="InterPro" id="IPR043129">
    <property type="entry name" value="ATPase_NBD"/>
</dbReference>
<organism evidence="3 4">
    <name type="scientific">Alkalibaculum sporogenes</name>
    <dbReference type="NCBI Taxonomy" id="2655001"/>
    <lineage>
        <taxon>Bacteria</taxon>
        <taxon>Bacillati</taxon>
        <taxon>Bacillota</taxon>
        <taxon>Clostridia</taxon>
        <taxon>Eubacteriales</taxon>
        <taxon>Eubacteriaceae</taxon>
        <taxon>Alkalibaculum</taxon>
    </lineage>
</organism>
<dbReference type="Pfam" id="PF02541">
    <property type="entry name" value="Ppx-GppA"/>
    <property type="match status" value="1"/>
</dbReference>
<name>A0A6A7KCL4_9FIRM</name>
<dbReference type="InterPro" id="IPR003695">
    <property type="entry name" value="Ppx_GppA_N"/>
</dbReference>
<evidence type="ECO:0000256" key="1">
    <source>
        <dbReference type="ARBA" id="ARBA00007125"/>
    </source>
</evidence>
<protein>
    <submittedName>
        <fullName evidence="3">Ppx/GppA family phosphatase</fullName>
    </submittedName>
</protein>
<dbReference type="Gene3D" id="3.30.420.150">
    <property type="entry name" value="Exopolyphosphatase. Domain 2"/>
    <property type="match status" value="1"/>
</dbReference>
<dbReference type="AlphaFoldDB" id="A0A6A7KCL4"/>
<evidence type="ECO:0000313" key="3">
    <source>
        <dbReference type="EMBL" id="MPW27184.1"/>
    </source>
</evidence>
<dbReference type="CDD" id="cd24054">
    <property type="entry name" value="ASKHA_NBD_AaPPX-GppA_MtPPX2-like"/>
    <property type="match status" value="1"/>
</dbReference>
<accession>A0A6A7KCL4</accession>
<dbReference type="PANTHER" id="PTHR30005:SF0">
    <property type="entry name" value="RETROGRADE REGULATION PROTEIN 2"/>
    <property type="match status" value="1"/>
</dbReference>
<evidence type="ECO:0000259" key="2">
    <source>
        <dbReference type="Pfam" id="PF02541"/>
    </source>
</evidence>
<dbReference type="Gene3D" id="3.30.420.40">
    <property type="match status" value="1"/>
</dbReference>
<dbReference type="Proteomes" id="UP000440004">
    <property type="component" value="Unassembled WGS sequence"/>
</dbReference>
<evidence type="ECO:0000313" key="4">
    <source>
        <dbReference type="Proteomes" id="UP000440004"/>
    </source>
</evidence>
<comment type="similarity">
    <text evidence="1">Belongs to the GppA/Ppx family.</text>
</comment>